<organism evidence="1">
    <name type="scientific">Daphnia magna</name>
    <dbReference type="NCBI Taxonomy" id="35525"/>
    <lineage>
        <taxon>Eukaryota</taxon>
        <taxon>Metazoa</taxon>
        <taxon>Ecdysozoa</taxon>
        <taxon>Arthropoda</taxon>
        <taxon>Crustacea</taxon>
        <taxon>Branchiopoda</taxon>
        <taxon>Diplostraca</taxon>
        <taxon>Cladocera</taxon>
        <taxon>Anomopoda</taxon>
        <taxon>Daphniidae</taxon>
        <taxon>Daphnia</taxon>
    </lineage>
</organism>
<dbReference type="EMBL" id="GDIQ01026098">
    <property type="protein sequence ID" value="JAN68639.1"/>
    <property type="molecule type" value="Transcribed_RNA"/>
</dbReference>
<accession>A0A0P6H2S3</accession>
<evidence type="ECO:0000313" key="1">
    <source>
        <dbReference type="EMBL" id="JAN68639.1"/>
    </source>
</evidence>
<dbReference type="AlphaFoldDB" id="A0A0P6H2S3"/>
<protein>
    <submittedName>
        <fullName evidence="1">Uncharacterized protein</fullName>
    </submittedName>
</protein>
<sequence>MMDFALIVGMPSMMDERKALNFCTEKLQKQRPHKHTFIYRNLFKLHISTLFFGNCEGRIGWRI</sequence>
<reference evidence="1" key="1">
    <citation type="submission" date="2015-10" db="EMBL/GenBank/DDBJ databases">
        <title>EvidentialGene: Evidence-directed Construction of Complete mRNA Transcriptomes without Genomes.</title>
        <authorList>
            <person name="Gilbert D.G."/>
        </authorList>
    </citation>
    <scope>NUCLEOTIDE SEQUENCE</scope>
</reference>
<proteinExistence type="predicted"/>
<name>A0A0P6H2S3_9CRUS</name>